<proteinExistence type="predicted"/>
<dbReference type="AlphaFoldDB" id="A0A3B1A3C8"/>
<dbReference type="EMBL" id="UOFQ01000091">
    <property type="protein sequence ID" value="VAW88234.1"/>
    <property type="molecule type" value="Genomic_DNA"/>
</dbReference>
<dbReference type="InterPro" id="IPR011110">
    <property type="entry name" value="Reg_prop"/>
</dbReference>
<organism evidence="2">
    <name type="scientific">hydrothermal vent metagenome</name>
    <dbReference type="NCBI Taxonomy" id="652676"/>
    <lineage>
        <taxon>unclassified sequences</taxon>
        <taxon>metagenomes</taxon>
        <taxon>ecological metagenomes</taxon>
    </lineage>
</organism>
<keyword evidence="2" id="KW-0808">Transferase</keyword>
<name>A0A3B1A3C8_9ZZZZ</name>
<reference evidence="2" key="1">
    <citation type="submission" date="2018-06" db="EMBL/GenBank/DDBJ databases">
        <authorList>
            <person name="Zhirakovskaya E."/>
        </authorList>
    </citation>
    <scope>NUCLEOTIDE SEQUENCE</scope>
</reference>
<gene>
    <name evidence="2" type="ORF">MNBD_GAMMA17-129</name>
</gene>
<sequence>MNLNFKALAVVVIVMGLMVVGGYQLGMQQASNEVAMEKVQPDASLNGSSMVAGELEAGAQVPLNHPPMDSPAPAPMAQSSTFPQPSTPQADLAGRGGSAETPVTQLTGESQFAHFRVGNRNVKGMAIDGDYVWIGTSGGVIRYNTIDDQYDVFDNRIEGMLSNGVFHVSRIDNKLAVGTYGGGLSVMDIDTSVWTNYNIPNGLADQFVYDLQKTSNGDIWIATWSGVNRIRGGDLDDHSKWDMFTVENTNGGIPNPWVYGVEEGLNGDIWLATEEGLALYRGGKWQNWQHKDGLGAPIEVVRDAITSRNDPAKASQHHARQKTEQGLEDVDIAYNPNYIISLAVDSDGIVWAGTWGGGLARFDGENWTNYTTADGLPGNHIFMLHIDIDGQLWIGTSKGLARFKEEGEGFNVMTTLDGLYANNVFSMAKADNGTMWVGSFGGVAKLSGQR</sequence>
<evidence type="ECO:0000313" key="2">
    <source>
        <dbReference type="EMBL" id="VAW88234.1"/>
    </source>
</evidence>
<dbReference type="SUPFAM" id="SSF63829">
    <property type="entry name" value="Calcium-dependent phosphotriesterase"/>
    <property type="match status" value="1"/>
</dbReference>
<feature type="compositionally biased region" description="Pro residues" evidence="1">
    <location>
        <begin position="64"/>
        <end position="74"/>
    </location>
</feature>
<dbReference type="Pfam" id="PF07494">
    <property type="entry name" value="Reg_prop"/>
    <property type="match status" value="3"/>
</dbReference>
<keyword evidence="2" id="KW-0418">Kinase</keyword>
<feature type="region of interest" description="Disordered" evidence="1">
    <location>
        <begin position="60"/>
        <end position="102"/>
    </location>
</feature>
<dbReference type="Gene3D" id="2.130.10.10">
    <property type="entry name" value="YVTN repeat-like/Quinoprotein amine dehydrogenase"/>
    <property type="match status" value="2"/>
</dbReference>
<protein>
    <submittedName>
        <fullName evidence="2">Sensor histidine kinase</fullName>
    </submittedName>
</protein>
<accession>A0A3B1A3C8</accession>
<evidence type="ECO:0000256" key="1">
    <source>
        <dbReference type="SAM" id="MobiDB-lite"/>
    </source>
</evidence>
<dbReference type="InterPro" id="IPR015943">
    <property type="entry name" value="WD40/YVTN_repeat-like_dom_sf"/>
</dbReference>
<dbReference type="GO" id="GO:0016301">
    <property type="term" value="F:kinase activity"/>
    <property type="evidence" value="ECO:0007669"/>
    <property type="project" value="UniProtKB-KW"/>
</dbReference>